<protein>
    <recommendedName>
        <fullName evidence="3">J domain-containing protein</fullName>
    </recommendedName>
</protein>
<reference evidence="1" key="1">
    <citation type="journal article" date="2022" name="Front. Genet.">
        <title>Chromosome-Scale Assembly of the Dendrobium nobile Genome Provides Insights Into the Molecular Mechanism of the Biosynthesis of the Medicinal Active Ingredient of Dendrobium.</title>
        <authorList>
            <person name="Xu Q."/>
            <person name="Niu S.-C."/>
            <person name="Li K.-L."/>
            <person name="Zheng P.-J."/>
            <person name="Zhang X.-J."/>
            <person name="Jia Y."/>
            <person name="Liu Y."/>
            <person name="Niu Y.-X."/>
            <person name="Yu L.-H."/>
            <person name="Chen D.-F."/>
            <person name="Zhang G.-Q."/>
        </authorList>
    </citation>
    <scope>NUCLEOTIDE SEQUENCE</scope>
    <source>
        <tissue evidence="1">Leaf</tissue>
    </source>
</reference>
<dbReference type="CDD" id="cd06257">
    <property type="entry name" value="DnaJ"/>
    <property type="match status" value="1"/>
</dbReference>
<evidence type="ECO:0000313" key="1">
    <source>
        <dbReference type="EMBL" id="KAI0504834.1"/>
    </source>
</evidence>
<evidence type="ECO:0000313" key="2">
    <source>
        <dbReference type="Proteomes" id="UP000829196"/>
    </source>
</evidence>
<dbReference type="AlphaFoldDB" id="A0A8T3B5T0"/>
<dbReference type="Proteomes" id="UP000829196">
    <property type="component" value="Unassembled WGS sequence"/>
</dbReference>
<sequence>MQTCCLIRRGSSDGGGALSLSFLLLPLPARRPLYLSWIGFGRDRLGGGARRVAAAASAANGGANQDHYAVLGIRRTATAAEVKRAYRLLLESIIQMFSRDRGQ</sequence>
<dbReference type="SMR" id="A0A8T3B5T0"/>
<dbReference type="InterPro" id="IPR036869">
    <property type="entry name" value="J_dom_sf"/>
</dbReference>
<keyword evidence="2" id="KW-1185">Reference proteome</keyword>
<dbReference type="Gene3D" id="1.10.287.110">
    <property type="entry name" value="DnaJ domain"/>
    <property type="match status" value="1"/>
</dbReference>
<evidence type="ECO:0008006" key="3">
    <source>
        <dbReference type="Google" id="ProtNLM"/>
    </source>
</evidence>
<dbReference type="GO" id="GO:0005783">
    <property type="term" value="C:endoplasmic reticulum"/>
    <property type="evidence" value="ECO:0007669"/>
    <property type="project" value="UniProtKB-ARBA"/>
</dbReference>
<dbReference type="SUPFAM" id="SSF46565">
    <property type="entry name" value="Chaperone J-domain"/>
    <property type="match status" value="1"/>
</dbReference>
<organism evidence="1 2">
    <name type="scientific">Dendrobium nobile</name>
    <name type="common">Orchid</name>
    <dbReference type="NCBI Taxonomy" id="94219"/>
    <lineage>
        <taxon>Eukaryota</taxon>
        <taxon>Viridiplantae</taxon>
        <taxon>Streptophyta</taxon>
        <taxon>Embryophyta</taxon>
        <taxon>Tracheophyta</taxon>
        <taxon>Spermatophyta</taxon>
        <taxon>Magnoliopsida</taxon>
        <taxon>Liliopsida</taxon>
        <taxon>Asparagales</taxon>
        <taxon>Orchidaceae</taxon>
        <taxon>Epidendroideae</taxon>
        <taxon>Malaxideae</taxon>
        <taxon>Dendrobiinae</taxon>
        <taxon>Dendrobium</taxon>
    </lineage>
</organism>
<gene>
    <name evidence="1" type="ORF">KFK09_015787</name>
</gene>
<comment type="caution">
    <text evidence="1">The sequence shown here is derived from an EMBL/GenBank/DDBJ whole genome shotgun (WGS) entry which is preliminary data.</text>
</comment>
<dbReference type="EMBL" id="JAGYWB010000011">
    <property type="protein sequence ID" value="KAI0504834.1"/>
    <property type="molecule type" value="Genomic_DNA"/>
</dbReference>
<accession>A0A8T3B5T0</accession>
<proteinExistence type="predicted"/>
<name>A0A8T3B5T0_DENNO</name>
<dbReference type="InterPro" id="IPR001623">
    <property type="entry name" value="DnaJ_domain"/>
</dbReference>